<reference evidence="3 4" key="1">
    <citation type="submission" date="2021-02" db="EMBL/GenBank/DDBJ databases">
        <title>Streptomyces spirodelae sp. nov., isolated from duckweed.</title>
        <authorList>
            <person name="Saimee Y."/>
            <person name="Duangmal K."/>
        </authorList>
    </citation>
    <scope>NUCLEOTIDE SEQUENCE [LARGE SCALE GENOMIC DNA]</scope>
    <source>
        <strain evidence="3 4">DW4-2</strain>
    </source>
</reference>
<keyword evidence="3" id="KW-0413">Isomerase</keyword>
<proteinExistence type="predicted"/>
<organism evidence="3 4">
    <name type="scientific">Streptomyces spirodelae</name>
    <dbReference type="NCBI Taxonomy" id="2812904"/>
    <lineage>
        <taxon>Bacteria</taxon>
        <taxon>Bacillati</taxon>
        <taxon>Actinomycetota</taxon>
        <taxon>Actinomycetes</taxon>
        <taxon>Kitasatosporales</taxon>
        <taxon>Streptomycetaceae</taxon>
        <taxon>Streptomyces</taxon>
    </lineage>
</organism>
<dbReference type="Gene3D" id="1.20.120.450">
    <property type="entry name" value="dinb family like domain"/>
    <property type="match status" value="1"/>
</dbReference>
<gene>
    <name evidence="3" type="ORF">JW592_30520</name>
</gene>
<evidence type="ECO:0000313" key="4">
    <source>
        <dbReference type="Proteomes" id="UP001518976"/>
    </source>
</evidence>
<name>A0ABS3X2Z6_9ACTN</name>
<keyword evidence="4" id="KW-1185">Reference proteome</keyword>
<dbReference type="SUPFAM" id="SSF109854">
    <property type="entry name" value="DinB/YfiT-like putative metalloenzymes"/>
    <property type="match status" value="1"/>
</dbReference>
<evidence type="ECO:0000313" key="3">
    <source>
        <dbReference type="EMBL" id="MBO8189748.1"/>
    </source>
</evidence>
<dbReference type="Proteomes" id="UP001518976">
    <property type="component" value="Unassembled WGS sequence"/>
</dbReference>
<dbReference type="InterPro" id="IPR010872">
    <property type="entry name" value="MDMPI_C-term_domain"/>
</dbReference>
<dbReference type="RefSeq" id="WP_209268506.1">
    <property type="nucleotide sequence ID" value="NZ_JAFFZN010000041.1"/>
</dbReference>
<dbReference type="GO" id="GO:0016853">
    <property type="term" value="F:isomerase activity"/>
    <property type="evidence" value="ECO:0007669"/>
    <property type="project" value="UniProtKB-KW"/>
</dbReference>
<feature type="domain" description="MDMPI C-terminal" evidence="1">
    <location>
        <begin position="146"/>
        <end position="241"/>
    </location>
</feature>
<dbReference type="Pfam" id="PF07398">
    <property type="entry name" value="MDMPI_C"/>
    <property type="match status" value="1"/>
</dbReference>
<dbReference type="EMBL" id="JAFFZN010000041">
    <property type="protein sequence ID" value="MBO8189748.1"/>
    <property type="molecule type" value="Genomic_DNA"/>
</dbReference>
<dbReference type="PANTHER" id="PTHR40758:SF1">
    <property type="entry name" value="CONSERVED PROTEIN"/>
    <property type="match status" value="1"/>
</dbReference>
<dbReference type="InterPro" id="IPR024344">
    <property type="entry name" value="MDMPI_metal-binding"/>
</dbReference>
<dbReference type="NCBIfam" id="TIGR03083">
    <property type="entry name" value="maleylpyruvate isomerase family mycothiol-dependent enzyme"/>
    <property type="match status" value="1"/>
</dbReference>
<evidence type="ECO:0000259" key="1">
    <source>
        <dbReference type="Pfam" id="PF07398"/>
    </source>
</evidence>
<protein>
    <submittedName>
        <fullName evidence="3">Maleylpyruvate isomerase family mycothiol-dependent enzyme</fullName>
    </submittedName>
</protein>
<dbReference type="PANTHER" id="PTHR40758">
    <property type="entry name" value="CONSERVED PROTEIN"/>
    <property type="match status" value="1"/>
</dbReference>
<feature type="domain" description="Mycothiol-dependent maleylpyruvate isomerase metal-binding" evidence="2">
    <location>
        <begin position="11"/>
        <end position="132"/>
    </location>
</feature>
<sequence length="250" mass="27537">MEISEFIDTLRREGGLFADAVERADAAAPVPSCPDWTVRDLATHLGTVHRWAAEFVREAREEPVRPPERPGVAQLPDKELGPWLREGHGLLVEALESAPEDLSAWTFIPAPSPLAFWARRQAHETAVHRVDAEMALGAQVSPLNPEFAADGVDEVLCGFYPRRGTPEGFAAEPRTVHIRATDVPGAAWSVFLGEPARAERAAQPPTAPDCEYEGAAGDLYLVLWNRMPLTELKLTGDAKVAHRWREVFQP</sequence>
<accession>A0ABS3X2Z6</accession>
<dbReference type="InterPro" id="IPR034660">
    <property type="entry name" value="DinB/YfiT-like"/>
</dbReference>
<dbReference type="Pfam" id="PF11716">
    <property type="entry name" value="MDMPI_N"/>
    <property type="match status" value="1"/>
</dbReference>
<comment type="caution">
    <text evidence="3">The sequence shown here is derived from an EMBL/GenBank/DDBJ whole genome shotgun (WGS) entry which is preliminary data.</text>
</comment>
<dbReference type="InterPro" id="IPR017517">
    <property type="entry name" value="Maleyloyr_isom"/>
</dbReference>
<evidence type="ECO:0000259" key="2">
    <source>
        <dbReference type="Pfam" id="PF11716"/>
    </source>
</evidence>